<dbReference type="AlphaFoldDB" id="A0AAT9FHT3"/>
<dbReference type="CDD" id="cd00158">
    <property type="entry name" value="RHOD"/>
    <property type="match status" value="1"/>
</dbReference>
<dbReference type="Gene3D" id="3.40.250.10">
    <property type="entry name" value="Rhodanese-like domain"/>
    <property type="match status" value="1"/>
</dbReference>
<dbReference type="SUPFAM" id="SSF52821">
    <property type="entry name" value="Rhodanese/Cell cycle control phosphatase"/>
    <property type="match status" value="1"/>
</dbReference>
<feature type="signal peptide" evidence="1">
    <location>
        <begin position="1"/>
        <end position="25"/>
    </location>
</feature>
<dbReference type="InterPro" id="IPR036873">
    <property type="entry name" value="Rhodanese-like_dom_sf"/>
</dbReference>
<accession>A0AAT9FHT3</accession>
<dbReference type="Pfam" id="PF00581">
    <property type="entry name" value="Rhodanese"/>
    <property type="match status" value="1"/>
</dbReference>
<evidence type="ECO:0000259" key="2">
    <source>
        <dbReference type="PROSITE" id="PS50206"/>
    </source>
</evidence>
<evidence type="ECO:0000313" key="3">
    <source>
        <dbReference type="EMBL" id="BDS05547.1"/>
    </source>
</evidence>
<dbReference type="EMBL" id="AP026866">
    <property type="protein sequence ID" value="BDS05547.1"/>
    <property type="molecule type" value="Genomic_DNA"/>
</dbReference>
<reference evidence="3" key="1">
    <citation type="submission" date="2024-07" db="EMBL/GenBank/DDBJ databases">
        <title>Complete genome sequence of Verrucomicrobiaceae bacterium NT6N.</title>
        <authorList>
            <person name="Huang C."/>
            <person name="Takami H."/>
            <person name="Hamasaki K."/>
        </authorList>
    </citation>
    <scope>NUCLEOTIDE SEQUENCE</scope>
    <source>
        <strain evidence="3">NT6N</strain>
    </source>
</reference>
<feature type="chain" id="PRO_5043815186" description="Rhodanese domain-containing protein" evidence="1">
    <location>
        <begin position="26"/>
        <end position="152"/>
    </location>
</feature>
<keyword evidence="1" id="KW-0732">Signal</keyword>
<dbReference type="SMART" id="SM00450">
    <property type="entry name" value="RHOD"/>
    <property type="match status" value="1"/>
</dbReference>
<dbReference type="KEGG" id="osu:NT6N_05870"/>
<proteinExistence type="predicted"/>
<protein>
    <recommendedName>
        <fullName evidence="2">Rhodanese domain-containing protein</fullName>
    </recommendedName>
</protein>
<sequence>MKLNTLLIAAVACIGALVSAEQTFAEGATKEKKAKGGKFADLSVAELQAAVKEGKVTVIDANAGASYKKAHVPGAIHWAAVKSDLASALPKDKDALIVAYCGGPKCGAWMRPAMAAKKLGYTNIKHMKVGISGWKEAKAEVESGDKATKKDA</sequence>
<evidence type="ECO:0000256" key="1">
    <source>
        <dbReference type="SAM" id="SignalP"/>
    </source>
</evidence>
<feature type="domain" description="Rhodanese" evidence="2">
    <location>
        <begin position="52"/>
        <end position="143"/>
    </location>
</feature>
<organism evidence="3">
    <name type="scientific">Oceaniferula spumae</name>
    <dbReference type="NCBI Taxonomy" id="2979115"/>
    <lineage>
        <taxon>Bacteria</taxon>
        <taxon>Pseudomonadati</taxon>
        <taxon>Verrucomicrobiota</taxon>
        <taxon>Verrucomicrobiia</taxon>
        <taxon>Verrucomicrobiales</taxon>
        <taxon>Verrucomicrobiaceae</taxon>
        <taxon>Oceaniferula</taxon>
    </lineage>
</organism>
<dbReference type="InterPro" id="IPR001763">
    <property type="entry name" value="Rhodanese-like_dom"/>
</dbReference>
<name>A0AAT9FHT3_9BACT</name>
<gene>
    <name evidence="3" type="ORF">NT6N_05870</name>
</gene>
<dbReference type="PROSITE" id="PS50206">
    <property type="entry name" value="RHODANESE_3"/>
    <property type="match status" value="1"/>
</dbReference>